<reference evidence="1 2" key="1">
    <citation type="submission" date="2016-07" db="EMBL/GenBank/DDBJ databases">
        <title>Draft genome sequence of Prauserella sp. YIM 121212, isolated from alkaline soil.</title>
        <authorList>
            <person name="Ruckert C."/>
            <person name="Albersmeier A."/>
            <person name="Jiang C.-L."/>
            <person name="Jiang Y."/>
            <person name="Kalinowski J."/>
            <person name="Schneider O."/>
            <person name="Winkler A."/>
            <person name="Zotchev S.B."/>
        </authorList>
    </citation>
    <scope>NUCLEOTIDE SEQUENCE [LARGE SCALE GENOMIC DNA]</scope>
    <source>
        <strain evidence="1 2">YIM 121212</strain>
    </source>
</reference>
<dbReference type="OrthoDB" id="4377297at2"/>
<gene>
    <name evidence="1" type="ORF">BA062_05310</name>
</gene>
<organism evidence="1 2">
    <name type="scientific">Prauserella flavalba</name>
    <dbReference type="NCBI Taxonomy" id="1477506"/>
    <lineage>
        <taxon>Bacteria</taxon>
        <taxon>Bacillati</taxon>
        <taxon>Actinomycetota</taxon>
        <taxon>Actinomycetes</taxon>
        <taxon>Pseudonocardiales</taxon>
        <taxon>Pseudonocardiaceae</taxon>
        <taxon>Prauserella</taxon>
    </lineage>
</organism>
<comment type="caution">
    <text evidence="1">The sequence shown here is derived from an EMBL/GenBank/DDBJ whole genome shotgun (WGS) entry which is preliminary data.</text>
</comment>
<keyword evidence="2" id="KW-1185">Reference proteome</keyword>
<dbReference type="AlphaFoldDB" id="A0A318LU42"/>
<evidence type="ECO:0000313" key="1">
    <source>
        <dbReference type="EMBL" id="PXY38017.1"/>
    </source>
</evidence>
<evidence type="ECO:0000313" key="2">
    <source>
        <dbReference type="Proteomes" id="UP000247892"/>
    </source>
</evidence>
<dbReference type="Proteomes" id="UP000247892">
    <property type="component" value="Unassembled WGS sequence"/>
</dbReference>
<accession>A0A318LU42</accession>
<dbReference type="EMBL" id="MASU01000002">
    <property type="protein sequence ID" value="PXY38017.1"/>
    <property type="molecule type" value="Genomic_DNA"/>
</dbReference>
<name>A0A318LU42_9PSEU</name>
<sequence length="283" mass="29432">MLTRESVLRRAAFGDAPDIDDREPAAAANPPERWLAAVVLGARGGYAAAMTLLEPLRRGRDPLLAALAAATLASHRRQLGGHAAAVPLDGAALRHAALAAGPADEDGLDPAGALADALLGLAADNLGRGRLTAARRLIAAASAHATSWRTRVRLGWVSAEVSLAAADAAAAVPHAERAWAVARERGAARHEIKSALVLGAALAATGEPAPRERARDLVEGALEATGKYRLGSLAWPAGLLAAELDPERADWNRSRVTRELYALLPASDPEGRRLAISSPWVPI</sequence>
<protein>
    <submittedName>
        <fullName evidence="1">Uncharacterized protein</fullName>
    </submittedName>
</protein>
<proteinExistence type="predicted"/>
<dbReference type="RefSeq" id="WP_110334885.1">
    <property type="nucleotide sequence ID" value="NZ_JBHVKT010000019.1"/>
</dbReference>